<dbReference type="RefSeq" id="XP_025353159.1">
    <property type="nucleotide sequence ID" value="XM_025501107.1"/>
</dbReference>
<dbReference type="SUPFAM" id="SSF49764">
    <property type="entry name" value="HSP20-like chaperones"/>
    <property type="match status" value="1"/>
</dbReference>
<feature type="compositionally biased region" description="Polar residues" evidence="2">
    <location>
        <begin position="163"/>
        <end position="180"/>
    </location>
</feature>
<dbReference type="InterPro" id="IPR008978">
    <property type="entry name" value="HSP20-like_chaperone"/>
</dbReference>
<dbReference type="InterPro" id="IPR002068">
    <property type="entry name" value="A-crystallin/Hsp20_dom"/>
</dbReference>
<organism evidence="4 5">
    <name type="scientific">Meira miltonrushii</name>
    <dbReference type="NCBI Taxonomy" id="1280837"/>
    <lineage>
        <taxon>Eukaryota</taxon>
        <taxon>Fungi</taxon>
        <taxon>Dikarya</taxon>
        <taxon>Basidiomycota</taxon>
        <taxon>Ustilaginomycotina</taxon>
        <taxon>Exobasidiomycetes</taxon>
        <taxon>Exobasidiales</taxon>
        <taxon>Brachybasidiaceae</taxon>
        <taxon>Meira</taxon>
    </lineage>
</organism>
<proteinExistence type="inferred from homology"/>
<reference evidence="4 5" key="1">
    <citation type="journal article" date="2018" name="Mol. Biol. Evol.">
        <title>Broad Genomic Sampling Reveals a Smut Pathogenic Ancestry of the Fungal Clade Ustilaginomycotina.</title>
        <authorList>
            <person name="Kijpornyongpan T."/>
            <person name="Mondo S.J."/>
            <person name="Barry K."/>
            <person name="Sandor L."/>
            <person name="Lee J."/>
            <person name="Lipzen A."/>
            <person name="Pangilinan J."/>
            <person name="LaButti K."/>
            <person name="Hainaut M."/>
            <person name="Henrissat B."/>
            <person name="Grigoriev I.V."/>
            <person name="Spatafora J.W."/>
            <person name="Aime M.C."/>
        </authorList>
    </citation>
    <scope>NUCLEOTIDE SEQUENCE [LARGE SCALE GENOMIC DNA]</scope>
    <source>
        <strain evidence="4 5">MCA 3882</strain>
    </source>
</reference>
<sequence>MSSHRPIKSNPSSPQRRPSGSIRRFIARHGSNLPSSSSSMPSSSNAAQPKNESTLVPIRPEALRPYMNTVNNKNDEGTYTPSNVASSSRSSNIAIDHDQNTQYLAQAANYASLANLVKPSAEYPTIPQVGTTQSNQSGIQGTRHRLVRTKSGRKVIQTIRSIGQPSPNNVGLAPQSSPHSFQEIDHQSFEAAPRLSMSSVESSGGSEVKTPESMNANLSWQCANGEKSTMQSAFAAPEMDGPMSVSPRLTPSSPALVDMSDAFHHIRGLAAVGFSTAEDVVQSSMDPQLLHAARNMDDENDYQMNMTPVSTSPAGRSSTIKIRRPDALHRLPGTSFHTDRTVTPTTSDHSSLEQLFDELQMHEKPESSVITKVSQTVEEAQHPRFMTPFPAAGSLSPAIECAASPDSWRTLLPEHDRFYIPSEALSSRSSSMVGSDILQRNTVHSSNTDYDSAGDRRRWSNESNSGGNSHDNSRNTLYDLDGSFGGARAAFAPLKYSYDQNSRSLTSPLLPDQESIAGYSEPMRKQATDSGERTSTPELQKRHASFSAFDKGNSKQRSSFRQSACMPSDFTAYKFKRSTAMSMSSSAASFGAISPGLISVVTEAQEGTDDDKPHYTVTPFPDGQRHDIHIRHADRVDAPLGEVLQGDPSLSREILVEAFNNGLKDRNAQEGDSVTKRVVSTTTTTTTKTVVKEEDDLMVEQYVNRYELRTCLPGFRLDRMILETKRDHQLKITAETKNEIEEGVDQRFERKIKFGPDADLKATRAHFDGLTLHINVPRIQPSET</sequence>
<feature type="compositionally biased region" description="Polar residues" evidence="2">
    <location>
        <begin position="68"/>
        <end position="81"/>
    </location>
</feature>
<evidence type="ECO:0000256" key="2">
    <source>
        <dbReference type="SAM" id="MobiDB-lite"/>
    </source>
</evidence>
<dbReference type="AlphaFoldDB" id="A0A316V5K9"/>
<feature type="region of interest" description="Disordered" evidence="2">
    <location>
        <begin position="522"/>
        <end position="562"/>
    </location>
</feature>
<dbReference type="CDD" id="cd06464">
    <property type="entry name" value="ACD_sHsps-like"/>
    <property type="match status" value="1"/>
</dbReference>
<feature type="compositionally biased region" description="Polar residues" evidence="2">
    <location>
        <begin position="430"/>
        <end position="450"/>
    </location>
</feature>
<evidence type="ECO:0000313" key="5">
    <source>
        <dbReference type="Proteomes" id="UP000245771"/>
    </source>
</evidence>
<feature type="compositionally biased region" description="Low complexity" evidence="2">
    <location>
        <begin position="31"/>
        <end position="45"/>
    </location>
</feature>
<feature type="region of interest" description="Disordered" evidence="2">
    <location>
        <begin position="430"/>
        <end position="474"/>
    </location>
</feature>
<dbReference type="GeneID" id="37022888"/>
<dbReference type="PROSITE" id="PS01031">
    <property type="entry name" value="SHSP"/>
    <property type="match status" value="1"/>
</dbReference>
<feature type="compositionally biased region" description="Basic and acidic residues" evidence="2">
    <location>
        <begin position="522"/>
        <end position="532"/>
    </location>
</feature>
<evidence type="ECO:0000259" key="3">
    <source>
        <dbReference type="PROSITE" id="PS01031"/>
    </source>
</evidence>
<dbReference type="OrthoDB" id="1431247at2759"/>
<feature type="domain" description="SHSP" evidence="3">
    <location>
        <begin position="688"/>
        <end position="784"/>
    </location>
</feature>
<accession>A0A316V5K9</accession>
<comment type="similarity">
    <text evidence="1">Belongs to the small heat shock protein (HSP20) family.</text>
</comment>
<evidence type="ECO:0000313" key="4">
    <source>
        <dbReference type="EMBL" id="PWN32857.1"/>
    </source>
</evidence>
<dbReference type="Proteomes" id="UP000245771">
    <property type="component" value="Unassembled WGS sequence"/>
</dbReference>
<protein>
    <recommendedName>
        <fullName evidence="3">SHSP domain-containing protein</fullName>
    </recommendedName>
</protein>
<dbReference type="Gene3D" id="2.60.40.790">
    <property type="match status" value="1"/>
</dbReference>
<evidence type="ECO:0000256" key="1">
    <source>
        <dbReference type="PROSITE-ProRule" id="PRU00285"/>
    </source>
</evidence>
<keyword evidence="5" id="KW-1185">Reference proteome</keyword>
<feature type="region of interest" description="Disordered" evidence="2">
    <location>
        <begin position="163"/>
        <end position="182"/>
    </location>
</feature>
<dbReference type="EMBL" id="KZ819605">
    <property type="protein sequence ID" value="PWN32857.1"/>
    <property type="molecule type" value="Genomic_DNA"/>
</dbReference>
<dbReference type="InParanoid" id="A0A316V5K9"/>
<gene>
    <name evidence="4" type="ORF">FA14DRAFT_181534</name>
</gene>
<feature type="compositionally biased region" description="Polar residues" evidence="2">
    <location>
        <begin position="1"/>
        <end position="18"/>
    </location>
</feature>
<feature type="region of interest" description="Disordered" evidence="2">
    <location>
        <begin position="1"/>
        <end position="89"/>
    </location>
</feature>
<feature type="compositionally biased region" description="Polar residues" evidence="2">
    <location>
        <begin position="461"/>
        <end position="474"/>
    </location>
</feature>
<name>A0A316V5K9_9BASI</name>